<proteinExistence type="predicted"/>
<dbReference type="Proteomes" id="UP000316304">
    <property type="component" value="Unassembled WGS sequence"/>
</dbReference>
<evidence type="ECO:0000313" key="2">
    <source>
        <dbReference type="Proteomes" id="UP000316304"/>
    </source>
</evidence>
<sequence length="82" mass="9201" precursor="true">MTWRPLQVSATERMGDNKLNLTVLTVTNRPGTFAIQRKFTQETLTERCFKRPLAHVVSRGLCPGVQTCFSRTGNTGCRNDDA</sequence>
<organism evidence="1 2">
    <name type="scientific">Novipirellula galeiformis</name>
    <dbReference type="NCBI Taxonomy" id="2528004"/>
    <lineage>
        <taxon>Bacteria</taxon>
        <taxon>Pseudomonadati</taxon>
        <taxon>Planctomycetota</taxon>
        <taxon>Planctomycetia</taxon>
        <taxon>Pirellulales</taxon>
        <taxon>Pirellulaceae</taxon>
        <taxon>Novipirellula</taxon>
    </lineage>
</organism>
<dbReference type="AlphaFoldDB" id="A0A5C6CBP1"/>
<name>A0A5C6CBP1_9BACT</name>
<accession>A0A5C6CBP1</accession>
<dbReference type="EMBL" id="SJPT01000009">
    <property type="protein sequence ID" value="TWU20239.1"/>
    <property type="molecule type" value="Genomic_DNA"/>
</dbReference>
<comment type="caution">
    <text evidence="1">The sequence shown here is derived from an EMBL/GenBank/DDBJ whole genome shotgun (WGS) entry which is preliminary data.</text>
</comment>
<gene>
    <name evidence="1" type="ORF">Pla52o_47540</name>
</gene>
<reference evidence="1 2" key="1">
    <citation type="submission" date="2019-02" db="EMBL/GenBank/DDBJ databases">
        <title>Deep-cultivation of Planctomycetes and their phenomic and genomic characterization uncovers novel biology.</title>
        <authorList>
            <person name="Wiegand S."/>
            <person name="Jogler M."/>
            <person name="Boedeker C."/>
            <person name="Pinto D."/>
            <person name="Vollmers J."/>
            <person name="Rivas-Marin E."/>
            <person name="Kohn T."/>
            <person name="Peeters S.H."/>
            <person name="Heuer A."/>
            <person name="Rast P."/>
            <person name="Oberbeckmann S."/>
            <person name="Bunk B."/>
            <person name="Jeske O."/>
            <person name="Meyerdierks A."/>
            <person name="Storesund J.E."/>
            <person name="Kallscheuer N."/>
            <person name="Luecker S."/>
            <person name="Lage O.M."/>
            <person name="Pohl T."/>
            <person name="Merkel B.J."/>
            <person name="Hornburger P."/>
            <person name="Mueller R.-W."/>
            <person name="Bruemmer F."/>
            <person name="Labrenz M."/>
            <person name="Spormann A.M."/>
            <person name="Op Den Camp H."/>
            <person name="Overmann J."/>
            <person name="Amann R."/>
            <person name="Jetten M.S.M."/>
            <person name="Mascher T."/>
            <person name="Medema M.H."/>
            <person name="Devos D.P."/>
            <person name="Kaster A.-K."/>
            <person name="Ovreas L."/>
            <person name="Rohde M."/>
            <person name="Galperin M.Y."/>
            <person name="Jogler C."/>
        </authorList>
    </citation>
    <scope>NUCLEOTIDE SEQUENCE [LARGE SCALE GENOMIC DNA]</scope>
    <source>
        <strain evidence="1 2">Pla52o</strain>
    </source>
</reference>
<keyword evidence="2" id="KW-1185">Reference proteome</keyword>
<evidence type="ECO:0000313" key="1">
    <source>
        <dbReference type="EMBL" id="TWU20239.1"/>
    </source>
</evidence>
<protein>
    <submittedName>
        <fullName evidence="1">Uncharacterized protein</fullName>
    </submittedName>
</protein>